<dbReference type="SUPFAM" id="SSF50475">
    <property type="entry name" value="FMN-binding split barrel"/>
    <property type="match status" value="1"/>
</dbReference>
<comment type="catalytic activity">
    <reaction evidence="2">
        <text>oxidized coenzyme F420-(gamma-L-Glu)(n) + a quinol + H(+) = reduced coenzyme F420-(gamma-L-Glu)(n) + a quinone</text>
        <dbReference type="Rhea" id="RHEA:39663"/>
        <dbReference type="Rhea" id="RHEA-COMP:12939"/>
        <dbReference type="Rhea" id="RHEA-COMP:14378"/>
        <dbReference type="ChEBI" id="CHEBI:15378"/>
        <dbReference type="ChEBI" id="CHEBI:24646"/>
        <dbReference type="ChEBI" id="CHEBI:132124"/>
        <dbReference type="ChEBI" id="CHEBI:133980"/>
        <dbReference type="ChEBI" id="CHEBI:139511"/>
    </reaction>
</comment>
<gene>
    <name evidence="4" type="ORF">Alo02nite_23430</name>
    <name evidence="5" type="ORF">BJ964_006996</name>
</gene>
<dbReference type="NCBIfam" id="TIGR00026">
    <property type="entry name" value="hi_GC_TIGR00026"/>
    <property type="match status" value="1"/>
</dbReference>
<dbReference type="GO" id="GO:0016491">
    <property type="term" value="F:oxidoreductase activity"/>
    <property type="evidence" value="ECO:0007669"/>
    <property type="project" value="InterPro"/>
</dbReference>
<evidence type="ECO:0000256" key="2">
    <source>
        <dbReference type="ARBA" id="ARBA00049106"/>
    </source>
</evidence>
<sequence>MPNDFNTSIIDEFRSNNGRVGGMFEGARLILLTTTGARSGRRHTAPLVYLPDGERILVIGSAGGSPRHPAWVHNLLADPVVTVEDGAFSYRATATVLSGAERDEAFARAVEQEQGWADYERQSGRKLPVVALAAIPGPPGFNASSPGEALRVVHDAFRRELATIRAEVAGSGPVLGAQLRVNCLTLCASLHGHHVREDEGLFPGLEQAYPELGPSIARLRDEHVVVAGLLERLRSVLADPGLSREALAVEVDALTSDLEKHLDYEEQALIPVLDGV</sequence>
<dbReference type="Proteomes" id="UP000631312">
    <property type="component" value="Unassembled WGS sequence"/>
</dbReference>
<name>A0A7W7MK97_9ACTN</name>
<accession>A0A7W7MK97</accession>
<dbReference type="GO" id="GO:0070967">
    <property type="term" value="F:coenzyme F420 binding"/>
    <property type="evidence" value="ECO:0007669"/>
    <property type="project" value="TreeGrafter"/>
</dbReference>
<evidence type="ECO:0000313" key="4">
    <source>
        <dbReference type="EMBL" id="GIE39445.1"/>
    </source>
</evidence>
<evidence type="ECO:0000313" key="5">
    <source>
        <dbReference type="EMBL" id="MBB4752835.1"/>
    </source>
</evidence>
<dbReference type="AlphaFoldDB" id="A0A7W7MK97"/>
<evidence type="ECO:0000256" key="1">
    <source>
        <dbReference type="ARBA" id="ARBA00008710"/>
    </source>
</evidence>
<dbReference type="InterPro" id="IPR012312">
    <property type="entry name" value="Hemerythrin-like"/>
</dbReference>
<evidence type="ECO:0000313" key="7">
    <source>
        <dbReference type="Proteomes" id="UP000631312"/>
    </source>
</evidence>
<dbReference type="GO" id="GO:0005886">
    <property type="term" value="C:plasma membrane"/>
    <property type="evidence" value="ECO:0007669"/>
    <property type="project" value="TreeGrafter"/>
</dbReference>
<dbReference type="CDD" id="cd12108">
    <property type="entry name" value="Hr-like"/>
    <property type="match status" value="1"/>
</dbReference>
<organism evidence="5 6">
    <name type="scientific">Actinoplanes lobatus</name>
    <dbReference type="NCBI Taxonomy" id="113568"/>
    <lineage>
        <taxon>Bacteria</taxon>
        <taxon>Bacillati</taxon>
        <taxon>Actinomycetota</taxon>
        <taxon>Actinomycetes</taxon>
        <taxon>Micromonosporales</taxon>
        <taxon>Micromonosporaceae</taxon>
        <taxon>Actinoplanes</taxon>
    </lineage>
</organism>
<dbReference type="EMBL" id="JACHNC010000001">
    <property type="protein sequence ID" value="MBB4752835.1"/>
    <property type="molecule type" value="Genomic_DNA"/>
</dbReference>
<protein>
    <submittedName>
        <fullName evidence="4">Cation-binding protein</fullName>
    </submittedName>
    <submittedName>
        <fullName evidence="5">Deazaflavin-dependent oxidoreductase (Nitroreductase family)</fullName>
    </submittedName>
</protein>
<reference evidence="4 7" key="2">
    <citation type="submission" date="2021-01" db="EMBL/GenBank/DDBJ databases">
        <title>Whole genome shotgun sequence of Actinoplanes lobatus NBRC 12513.</title>
        <authorList>
            <person name="Komaki H."/>
            <person name="Tamura T."/>
        </authorList>
    </citation>
    <scope>NUCLEOTIDE SEQUENCE [LARGE SCALE GENOMIC DNA]</scope>
    <source>
        <strain evidence="4 7">NBRC 12513</strain>
    </source>
</reference>
<dbReference type="InterPro" id="IPR012349">
    <property type="entry name" value="Split_barrel_FMN-bd"/>
</dbReference>
<feature type="domain" description="Hemerythrin-like" evidence="3">
    <location>
        <begin position="148"/>
        <end position="273"/>
    </location>
</feature>
<proteinExistence type="inferred from homology"/>
<comment type="similarity">
    <text evidence="1">Belongs to the F420H(2)-dependent quinone reductase family.</text>
</comment>
<dbReference type="PANTHER" id="PTHR39428:SF1">
    <property type="entry name" value="F420H(2)-DEPENDENT QUINONE REDUCTASE RV1261C"/>
    <property type="match status" value="1"/>
</dbReference>
<evidence type="ECO:0000259" key="3">
    <source>
        <dbReference type="Pfam" id="PF01814"/>
    </source>
</evidence>
<comment type="caution">
    <text evidence="5">The sequence shown here is derived from an EMBL/GenBank/DDBJ whole genome shotgun (WGS) entry which is preliminary data.</text>
</comment>
<reference evidence="5 6" key="1">
    <citation type="submission" date="2020-08" db="EMBL/GenBank/DDBJ databases">
        <title>Sequencing the genomes of 1000 actinobacteria strains.</title>
        <authorList>
            <person name="Klenk H.-P."/>
        </authorList>
    </citation>
    <scope>NUCLEOTIDE SEQUENCE [LARGE SCALE GENOMIC DNA]</scope>
    <source>
        <strain evidence="5 6">DSM 43150</strain>
    </source>
</reference>
<dbReference type="PANTHER" id="PTHR39428">
    <property type="entry name" value="F420H(2)-DEPENDENT QUINONE REDUCTASE RV1261C"/>
    <property type="match status" value="1"/>
</dbReference>
<evidence type="ECO:0000313" key="6">
    <source>
        <dbReference type="Proteomes" id="UP000590511"/>
    </source>
</evidence>
<dbReference type="RefSeq" id="WP_188124607.1">
    <property type="nucleotide sequence ID" value="NZ_BOMP01000034.1"/>
</dbReference>
<dbReference type="Pfam" id="PF01814">
    <property type="entry name" value="Hemerythrin"/>
    <property type="match status" value="1"/>
</dbReference>
<dbReference type="Gene3D" id="1.20.120.520">
    <property type="entry name" value="nmb1532 protein domain like"/>
    <property type="match status" value="1"/>
</dbReference>
<dbReference type="InterPro" id="IPR004378">
    <property type="entry name" value="F420H2_quin_Rdtase"/>
</dbReference>
<dbReference type="Proteomes" id="UP000590511">
    <property type="component" value="Unassembled WGS sequence"/>
</dbReference>
<dbReference type="Pfam" id="PF04075">
    <property type="entry name" value="F420H2_quin_red"/>
    <property type="match status" value="1"/>
</dbReference>
<keyword evidence="7" id="KW-1185">Reference proteome</keyword>
<dbReference type="Gene3D" id="2.30.110.10">
    <property type="entry name" value="Electron Transport, Fmn-binding Protein, Chain A"/>
    <property type="match status" value="1"/>
</dbReference>
<dbReference type="EMBL" id="BOMP01000034">
    <property type="protein sequence ID" value="GIE39445.1"/>
    <property type="molecule type" value="Genomic_DNA"/>
</dbReference>